<comment type="cofactor">
    <cofactor evidence="2">
        <name>Mg(2+)</name>
        <dbReference type="ChEBI" id="CHEBI:18420"/>
    </cofactor>
</comment>
<dbReference type="STRING" id="1770053.SAMN05216551_11525"/>
<evidence type="ECO:0000256" key="4">
    <source>
        <dbReference type="ARBA" id="ARBA00006171"/>
    </source>
</evidence>
<dbReference type="GO" id="GO:0005829">
    <property type="term" value="C:cytosol"/>
    <property type="evidence" value="ECO:0007669"/>
    <property type="project" value="TreeGrafter"/>
</dbReference>
<evidence type="ECO:0000256" key="10">
    <source>
        <dbReference type="ARBA" id="ARBA00022842"/>
    </source>
</evidence>
<reference evidence="15" key="1">
    <citation type="submission" date="2016-09" db="EMBL/GenBank/DDBJ databases">
        <authorList>
            <person name="Varghese N."/>
            <person name="Submissions S."/>
        </authorList>
    </citation>
    <scope>NUCLEOTIDE SEQUENCE [LARGE SCALE GENOMIC DNA]</scope>
    <source>
        <strain evidence="15">JS23</strain>
    </source>
</reference>
<dbReference type="SFLD" id="SFLDG01129">
    <property type="entry name" value="C1.5:_HAD__Beta-PGM__Phosphata"/>
    <property type="match status" value="1"/>
</dbReference>
<dbReference type="Gene3D" id="3.40.50.1000">
    <property type="entry name" value="HAD superfamily/HAD-like"/>
    <property type="match status" value="1"/>
</dbReference>
<dbReference type="SFLD" id="SFLDG01135">
    <property type="entry name" value="C1.5.6:_HAD__Beta-PGM__Phospha"/>
    <property type="match status" value="1"/>
</dbReference>
<comment type="catalytic activity">
    <reaction evidence="1">
        <text>2-phosphoglycolate + H2O = glycolate + phosphate</text>
        <dbReference type="Rhea" id="RHEA:14369"/>
        <dbReference type="ChEBI" id="CHEBI:15377"/>
        <dbReference type="ChEBI" id="CHEBI:29805"/>
        <dbReference type="ChEBI" id="CHEBI:43474"/>
        <dbReference type="ChEBI" id="CHEBI:58033"/>
        <dbReference type="EC" id="3.1.3.18"/>
    </reaction>
</comment>
<dbReference type="NCBIfam" id="TIGR01549">
    <property type="entry name" value="HAD-SF-IA-v1"/>
    <property type="match status" value="1"/>
</dbReference>
<protein>
    <recommendedName>
        <fullName evidence="6">phosphoglycolate phosphatase</fullName>
        <ecNumber evidence="6">3.1.3.18</ecNumber>
    </recommendedName>
</protein>
<dbReference type="NCBIfam" id="TIGR01509">
    <property type="entry name" value="HAD-SF-IA-v3"/>
    <property type="match status" value="1"/>
</dbReference>
<evidence type="ECO:0000256" key="9">
    <source>
        <dbReference type="ARBA" id="ARBA00022801"/>
    </source>
</evidence>
<evidence type="ECO:0000256" key="12">
    <source>
        <dbReference type="ARBA" id="ARBA00059247"/>
    </source>
</evidence>
<comment type="pathway">
    <text evidence="3">Organic acid metabolism; glycolate biosynthesis; glycolate from 2-phosphoglycolate: step 1/1.</text>
</comment>
<dbReference type="InterPro" id="IPR006439">
    <property type="entry name" value="HAD-SF_hydro_IA"/>
</dbReference>
<dbReference type="FunFam" id="3.40.50.1000:FF:000022">
    <property type="entry name" value="Phosphoglycolate phosphatase"/>
    <property type="match status" value="1"/>
</dbReference>
<dbReference type="InterPro" id="IPR023214">
    <property type="entry name" value="HAD_sf"/>
</dbReference>
<evidence type="ECO:0000256" key="2">
    <source>
        <dbReference type="ARBA" id="ARBA00001946"/>
    </source>
</evidence>
<dbReference type="PANTHER" id="PTHR43434">
    <property type="entry name" value="PHOSPHOGLYCOLATE PHOSPHATASE"/>
    <property type="match status" value="1"/>
</dbReference>
<organism evidence="14 15">
    <name type="scientific">Chitinasiproducens palmae</name>
    <dbReference type="NCBI Taxonomy" id="1770053"/>
    <lineage>
        <taxon>Bacteria</taxon>
        <taxon>Pseudomonadati</taxon>
        <taxon>Pseudomonadota</taxon>
        <taxon>Betaproteobacteria</taxon>
        <taxon>Burkholderiales</taxon>
        <taxon>Burkholderiaceae</taxon>
        <taxon>Chitinasiproducens</taxon>
    </lineage>
</organism>
<dbReference type="InterPro" id="IPR050155">
    <property type="entry name" value="HAD-like_hydrolase_sf"/>
</dbReference>
<comment type="subunit">
    <text evidence="5">Homotrimer.</text>
</comment>
<dbReference type="EMBL" id="FNLO01000015">
    <property type="protein sequence ID" value="SDV51103.1"/>
    <property type="molecule type" value="Genomic_DNA"/>
</dbReference>
<dbReference type="Gene3D" id="1.10.150.240">
    <property type="entry name" value="Putative phosphatase, domain 2"/>
    <property type="match status" value="1"/>
</dbReference>
<gene>
    <name evidence="14" type="ORF">SAMN05216551_11525</name>
</gene>
<dbReference type="GO" id="GO:0006281">
    <property type="term" value="P:DNA repair"/>
    <property type="evidence" value="ECO:0007669"/>
    <property type="project" value="TreeGrafter"/>
</dbReference>
<dbReference type="SFLD" id="SFLDS00003">
    <property type="entry name" value="Haloacid_Dehalogenase"/>
    <property type="match status" value="1"/>
</dbReference>
<evidence type="ECO:0000313" key="15">
    <source>
        <dbReference type="Proteomes" id="UP000243719"/>
    </source>
</evidence>
<dbReference type="Proteomes" id="UP000243719">
    <property type="component" value="Unassembled WGS sequence"/>
</dbReference>
<dbReference type="GO" id="GO:0019253">
    <property type="term" value="P:reductive pentose-phosphate cycle"/>
    <property type="evidence" value="ECO:0007669"/>
    <property type="project" value="UniProtKB-KW"/>
</dbReference>
<evidence type="ECO:0000256" key="5">
    <source>
        <dbReference type="ARBA" id="ARBA00011233"/>
    </source>
</evidence>
<dbReference type="PANTHER" id="PTHR43434:SF23">
    <property type="entry name" value="PHOSPHOGLYCOLATE PHOSPHATASE"/>
    <property type="match status" value="1"/>
</dbReference>
<keyword evidence="15" id="KW-1185">Reference proteome</keyword>
<sequence>MTDTDPFGTPDNAPAAIPDTDDLDPVATPSPQREIEDALGTARAVLFDLDGTLADTAPDLAAAVNRMLVGRGLPLVPYETLRPVASAGARGLLGAGFGITPEHPDYPALREEFLANYASDLCVETILFPGIDALLAELESRGVRWGIVTNKVESLARPLVEQLGLGTRAACIVGGDTTPFSKPHPAPLLHAAQLLQLPPAQCLYVGDDLRDIQAGRAAGMLTIAAGFGYCGETAPASWGADALVETTDELIALLRELT</sequence>
<dbReference type="GO" id="GO:0008967">
    <property type="term" value="F:phosphoglycolate phosphatase activity"/>
    <property type="evidence" value="ECO:0007669"/>
    <property type="project" value="UniProtKB-EC"/>
</dbReference>
<proteinExistence type="inferred from homology"/>
<keyword evidence="11" id="KW-0119">Carbohydrate metabolism</keyword>
<dbReference type="InterPro" id="IPR036412">
    <property type="entry name" value="HAD-like_sf"/>
</dbReference>
<keyword evidence="10" id="KW-0460">Magnesium</keyword>
<evidence type="ECO:0000313" key="14">
    <source>
        <dbReference type="EMBL" id="SDV51103.1"/>
    </source>
</evidence>
<dbReference type="InterPro" id="IPR037512">
    <property type="entry name" value="PGPase_prok"/>
</dbReference>
<evidence type="ECO:0000256" key="8">
    <source>
        <dbReference type="ARBA" id="ARBA00022723"/>
    </source>
</evidence>
<evidence type="ECO:0000256" key="13">
    <source>
        <dbReference type="SAM" id="MobiDB-lite"/>
    </source>
</evidence>
<dbReference type="GO" id="GO:0046872">
    <property type="term" value="F:metal ion binding"/>
    <property type="evidence" value="ECO:0007669"/>
    <property type="project" value="UniProtKB-KW"/>
</dbReference>
<evidence type="ECO:0000256" key="7">
    <source>
        <dbReference type="ARBA" id="ARBA00022567"/>
    </source>
</evidence>
<evidence type="ECO:0000256" key="6">
    <source>
        <dbReference type="ARBA" id="ARBA00013078"/>
    </source>
</evidence>
<dbReference type="EC" id="3.1.3.18" evidence="6"/>
<keyword evidence="8" id="KW-0479">Metal-binding</keyword>
<accession>A0A1H2PVW6</accession>
<evidence type="ECO:0000256" key="1">
    <source>
        <dbReference type="ARBA" id="ARBA00000830"/>
    </source>
</evidence>
<keyword evidence="7" id="KW-0113">Calvin cycle</keyword>
<name>A0A1H2PVW6_9BURK</name>
<dbReference type="NCBIfam" id="TIGR01449">
    <property type="entry name" value="PGP_bact"/>
    <property type="match status" value="1"/>
</dbReference>
<dbReference type="InterPro" id="IPR023198">
    <property type="entry name" value="PGP-like_dom2"/>
</dbReference>
<dbReference type="Pfam" id="PF00702">
    <property type="entry name" value="Hydrolase"/>
    <property type="match status" value="1"/>
</dbReference>
<comment type="function">
    <text evidence="12">Specifically catalyzes the dephosphorylation of 2-phosphoglycolate. Is involved in the dissimilation of the intracellular 2-phosphoglycolate formed during the DNA repair of 3'-phosphoglycolate ends, a major class of DNA lesions induced by oxidative stress.</text>
</comment>
<dbReference type="AlphaFoldDB" id="A0A1H2PVW6"/>
<dbReference type="SUPFAM" id="SSF56784">
    <property type="entry name" value="HAD-like"/>
    <property type="match status" value="1"/>
</dbReference>
<keyword evidence="9" id="KW-0378">Hydrolase</keyword>
<feature type="region of interest" description="Disordered" evidence="13">
    <location>
        <begin position="1"/>
        <end position="30"/>
    </location>
</feature>
<comment type="similarity">
    <text evidence="4">Belongs to the HAD-like hydrolase superfamily. CbbY/CbbZ/Gph/YieH family.</text>
</comment>
<evidence type="ECO:0000256" key="11">
    <source>
        <dbReference type="ARBA" id="ARBA00023277"/>
    </source>
</evidence>
<evidence type="ECO:0000256" key="3">
    <source>
        <dbReference type="ARBA" id="ARBA00004818"/>
    </source>
</evidence>